<evidence type="ECO:0000313" key="1">
    <source>
        <dbReference type="EMBL" id="PWA69648.1"/>
    </source>
</evidence>
<comment type="caution">
    <text evidence="1">The sequence shown here is derived from an EMBL/GenBank/DDBJ whole genome shotgun (WGS) entry which is preliminary data.</text>
</comment>
<name>A0A2U1N819_ARTAN</name>
<keyword evidence="1" id="KW-0808">Transferase</keyword>
<dbReference type="Proteomes" id="UP000245207">
    <property type="component" value="Unassembled WGS sequence"/>
</dbReference>
<keyword evidence="1" id="KW-0418">Kinase</keyword>
<evidence type="ECO:0000313" key="2">
    <source>
        <dbReference type="Proteomes" id="UP000245207"/>
    </source>
</evidence>
<dbReference type="STRING" id="35608.A0A2U1N819"/>
<protein>
    <submittedName>
        <fullName evidence="1">Protein kinase domain-containing protein</fullName>
    </submittedName>
</protein>
<dbReference type="AlphaFoldDB" id="A0A2U1N819"/>
<proteinExistence type="predicted"/>
<keyword evidence="2" id="KW-1185">Reference proteome</keyword>
<dbReference type="GO" id="GO:0016301">
    <property type="term" value="F:kinase activity"/>
    <property type="evidence" value="ECO:0007669"/>
    <property type="project" value="UniProtKB-KW"/>
</dbReference>
<accession>A0A2U1N819</accession>
<organism evidence="1 2">
    <name type="scientific">Artemisia annua</name>
    <name type="common">Sweet wormwood</name>
    <dbReference type="NCBI Taxonomy" id="35608"/>
    <lineage>
        <taxon>Eukaryota</taxon>
        <taxon>Viridiplantae</taxon>
        <taxon>Streptophyta</taxon>
        <taxon>Embryophyta</taxon>
        <taxon>Tracheophyta</taxon>
        <taxon>Spermatophyta</taxon>
        <taxon>Magnoliopsida</taxon>
        <taxon>eudicotyledons</taxon>
        <taxon>Gunneridae</taxon>
        <taxon>Pentapetalae</taxon>
        <taxon>asterids</taxon>
        <taxon>campanulids</taxon>
        <taxon>Asterales</taxon>
        <taxon>Asteraceae</taxon>
        <taxon>Asteroideae</taxon>
        <taxon>Anthemideae</taxon>
        <taxon>Artemisiinae</taxon>
        <taxon>Artemisia</taxon>
    </lineage>
</organism>
<sequence>MGQLCLHVSGSYDVKSLAKTLTDNSLSFKYSTVEKATGSWDESNKCGQSRFGLYKPLFIPVSRSISVYDFMFFSELQGSVGEAQHSQRLHCRNADSAISWTKGDHYLKPINELANNDSRIGLHKRQQERKCKGFYTHNYWKRITELDFGNCVCLTLQLLIKEGYRLWRRTQNKSVAGNWVLDQAIRRVPNEEYCCRFSEEIRLVITNLCNGNRKHGMSTLTPNAERMKLRGAFFVGNVLAVPKTTGSTAACEKRTADKNKVTRFQSMSFYALPDHKRLRSATHYDTGCPGVVHTKDQLCEEQRCVSERKQAVNAHVPR</sequence>
<reference evidence="1 2" key="1">
    <citation type="journal article" date="2018" name="Mol. Plant">
        <title>The genome of Artemisia annua provides insight into the evolution of Asteraceae family and artemisinin biosynthesis.</title>
        <authorList>
            <person name="Shen Q."/>
            <person name="Zhang L."/>
            <person name="Liao Z."/>
            <person name="Wang S."/>
            <person name="Yan T."/>
            <person name="Shi P."/>
            <person name="Liu M."/>
            <person name="Fu X."/>
            <person name="Pan Q."/>
            <person name="Wang Y."/>
            <person name="Lv Z."/>
            <person name="Lu X."/>
            <person name="Zhang F."/>
            <person name="Jiang W."/>
            <person name="Ma Y."/>
            <person name="Chen M."/>
            <person name="Hao X."/>
            <person name="Li L."/>
            <person name="Tang Y."/>
            <person name="Lv G."/>
            <person name="Zhou Y."/>
            <person name="Sun X."/>
            <person name="Brodelius P.E."/>
            <person name="Rose J.K.C."/>
            <person name="Tang K."/>
        </authorList>
    </citation>
    <scope>NUCLEOTIDE SEQUENCE [LARGE SCALE GENOMIC DNA]</scope>
    <source>
        <strain evidence="2">cv. Huhao1</strain>
        <tissue evidence="1">Leaf</tissue>
    </source>
</reference>
<dbReference type="EMBL" id="PKPP01003392">
    <property type="protein sequence ID" value="PWA69648.1"/>
    <property type="molecule type" value="Genomic_DNA"/>
</dbReference>
<gene>
    <name evidence="1" type="ORF">CTI12_AA294570</name>
</gene>